<gene>
    <name evidence="2" type="ORF">SCLCIDRAFT_1212177</name>
</gene>
<dbReference type="InParanoid" id="A0A0C3EAU0"/>
<evidence type="ECO:0000313" key="2">
    <source>
        <dbReference type="EMBL" id="KIM65454.1"/>
    </source>
</evidence>
<reference evidence="3" key="2">
    <citation type="submission" date="2015-01" db="EMBL/GenBank/DDBJ databases">
        <title>Evolutionary Origins and Diversification of the Mycorrhizal Mutualists.</title>
        <authorList>
            <consortium name="DOE Joint Genome Institute"/>
            <consortium name="Mycorrhizal Genomics Consortium"/>
            <person name="Kohler A."/>
            <person name="Kuo A."/>
            <person name="Nagy L.G."/>
            <person name="Floudas D."/>
            <person name="Copeland A."/>
            <person name="Barry K.W."/>
            <person name="Cichocki N."/>
            <person name="Veneault-Fourrey C."/>
            <person name="LaButti K."/>
            <person name="Lindquist E.A."/>
            <person name="Lipzen A."/>
            <person name="Lundell T."/>
            <person name="Morin E."/>
            <person name="Murat C."/>
            <person name="Riley R."/>
            <person name="Ohm R."/>
            <person name="Sun H."/>
            <person name="Tunlid A."/>
            <person name="Henrissat B."/>
            <person name="Grigoriev I.V."/>
            <person name="Hibbett D.S."/>
            <person name="Martin F."/>
        </authorList>
    </citation>
    <scope>NUCLEOTIDE SEQUENCE [LARGE SCALE GENOMIC DNA]</scope>
    <source>
        <strain evidence="3">Foug A</strain>
    </source>
</reference>
<evidence type="ECO:0000256" key="1">
    <source>
        <dbReference type="SAM" id="MobiDB-lite"/>
    </source>
</evidence>
<accession>A0A0C3EAU0</accession>
<protein>
    <submittedName>
        <fullName evidence="2">Uncharacterized protein</fullName>
    </submittedName>
</protein>
<keyword evidence="3" id="KW-1185">Reference proteome</keyword>
<proteinExistence type="predicted"/>
<feature type="region of interest" description="Disordered" evidence="1">
    <location>
        <begin position="1"/>
        <end position="20"/>
    </location>
</feature>
<reference evidence="2 3" key="1">
    <citation type="submission" date="2014-04" db="EMBL/GenBank/DDBJ databases">
        <authorList>
            <consortium name="DOE Joint Genome Institute"/>
            <person name="Kuo A."/>
            <person name="Kohler A."/>
            <person name="Nagy L.G."/>
            <person name="Floudas D."/>
            <person name="Copeland A."/>
            <person name="Barry K.W."/>
            <person name="Cichocki N."/>
            <person name="Veneault-Fourrey C."/>
            <person name="LaButti K."/>
            <person name="Lindquist E.A."/>
            <person name="Lipzen A."/>
            <person name="Lundell T."/>
            <person name="Morin E."/>
            <person name="Murat C."/>
            <person name="Sun H."/>
            <person name="Tunlid A."/>
            <person name="Henrissat B."/>
            <person name="Grigoriev I.V."/>
            <person name="Hibbett D.S."/>
            <person name="Martin F."/>
            <person name="Nordberg H.P."/>
            <person name="Cantor M.N."/>
            <person name="Hua S.X."/>
        </authorList>
    </citation>
    <scope>NUCLEOTIDE SEQUENCE [LARGE SCALE GENOMIC DNA]</scope>
    <source>
        <strain evidence="2 3">Foug A</strain>
    </source>
</reference>
<dbReference type="EMBL" id="KN822022">
    <property type="protein sequence ID" value="KIM65454.1"/>
    <property type="molecule type" value="Genomic_DNA"/>
</dbReference>
<organism evidence="2 3">
    <name type="scientific">Scleroderma citrinum Foug A</name>
    <dbReference type="NCBI Taxonomy" id="1036808"/>
    <lineage>
        <taxon>Eukaryota</taxon>
        <taxon>Fungi</taxon>
        <taxon>Dikarya</taxon>
        <taxon>Basidiomycota</taxon>
        <taxon>Agaricomycotina</taxon>
        <taxon>Agaricomycetes</taxon>
        <taxon>Agaricomycetidae</taxon>
        <taxon>Boletales</taxon>
        <taxon>Sclerodermatineae</taxon>
        <taxon>Sclerodermataceae</taxon>
        <taxon>Scleroderma</taxon>
    </lineage>
</organism>
<sequence length="60" mass="6140">MAVSLRTSSEMASTLPTKTGSGAVLMESEACPPSSVALQVGVCGGATGLPFQDFRHSRVK</sequence>
<dbReference type="AlphaFoldDB" id="A0A0C3EAU0"/>
<evidence type="ECO:0000313" key="3">
    <source>
        <dbReference type="Proteomes" id="UP000053989"/>
    </source>
</evidence>
<name>A0A0C3EAU0_9AGAM</name>
<dbReference type="Proteomes" id="UP000053989">
    <property type="component" value="Unassembled WGS sequence"/>
</dbReference>
<dbReference type="HOGENOM" id="CLU_2943124_0_0_1"/>